<organism evidence="7 8">
    <name type="scientific">Desulfuromusa kysingii</name>
    <dbReference type="NCBI Taxonomy" id="37625"/>
    <lineage>
        <taxon>Bacteria</taxon>
        <taxon>Pseudomonadati</taxon>
        <taxon>Thermodesulfobacteriota</taxon>
        <taxon>Desulfuromonadia</taxon>
        <taxon>Desulfuromonadales</taxon>
        <taxon>Geopsychrobacteraceae</taxon>
        <taxon>Desulfuromusa</taxon>
    </lineage>
</organism>
<dbReference type="RefSeq" id="WP_092348892.1">
    <property type="nucleotide sequence ID" value="NZ_FNQN01000007.1"/>
</dbReference>
<dbReference type="GO" id="GO:0005829">
    <property type="term" value="C:cytosol"/>
    <property type="evidence" value="ECO:0007669"/>
    <property type="project" value="TreeGrafter"/>
</dbReference>
<keyword evidence="5" id="KW-0742">SOS response</keyword>
<dbReference type="GO" id="GO:0042276">
    <property type="term" value="P:error-prone translesion synthesis"/>
    <property type="evidence" value="ECO:0007669"/>
    <property type="project" value="TreeGrafter"/>
</dbReference>
<dbReference type="SUPFAM" id="SSF100879">
    <property type="entry name" value="Lesion bypass DNA polymerase (Y-family), little finger domain"/>
    <property type="match status" value="1"/>
</dbReference>
<dbReference type="PROSITE" id="PS50173">
    <property type="entry name" value="UMUC"/>
    <property type="match status" value="1"/>
</dbReference>
<feature type="domain" description="UmuC" evidence="6">
    <location>
        <begin position="4"/>
        <end position="186"/>
    </location>
</feature>
<dbReference type="EMBL" id="FNQN01000007">
    <property type="protein sequence ID" value="SEA55783.1"/>
    <property type="molecule type" value="Genomic_DNA"/>
</dbReference>
<keyword evidence="4" id="KW-0234">DNA repair</keyword>
<evidence type="ECO:0000256" key="2">
    <source>
        <dbReference type="ARBA" id="ARBA00022763"/>
    </source>
</evidence>
<gene>
    <name evidence="7" type="ORF">SAMN05660420_02449</name>
</gene>
<keyword evidence="2" id="KW-0227">DNA damage</keyword>
<dbReference type="GO" id="GO:0003684">
    <property type="term" value="F:damaged DNA binding"/>
    <property type="evidence" value="ECO:0007669"/>
    <property type="project" value="InterPro"/>
</dbReference>
<evidence type="ECO:0000256" key="4">
    <source>
        <dbReference type="ARBA" id="ARBA00023204"/>
    </source>
</evidence>
<dbReference type="InterPro" id="IPR001126">
    <property type="entry name" value="UmuC"/>
</dbReference>
<dbReference type="PANTHER" id="PTHR11076:SF34">
    <property type="entry name" value="PROTEIN UMUC"/>
    <property type="match status" value="1"/>
</dbReference>
<dbReference type="CDD" id="cd01700">
    <property type="entry name" value="PolY_Pol_V_umuC"/>
    <property type="match status" value="1"/>
</dbReference>
<name>A0A1H4C657_9BACT</name>
<dbReference type="PANTHER" id="PTHR11076">
    <property type="entry name" value="DNA REPAIR POLYMERASE UMUC / TRANSFERASE FAMILY MEMBER"/>
    <property type="match status" value="1"/>
</dbReference>
<dbReference type="InterPro" id="IPR017961">
    <property type="entry name" value="DNA_pol_Y-fam_little_finger"/>
</dbReference>
<evidence type="ECO:0000313" key="8">
    <source>
        <dbReference type="Proteomes" id="UP000199409"/>
    </source>
</evidence>
<dbReference type="GO" id="GO:0003887">
    <property type="term" value="F:DNA-directed DNA polymerase activity"/>
    <property type="evidence" value="ECO:0007669"/>
    <property type="project" value="TreeGrafter"/>
</dbReference>
<dbReference type="Pfam" id="PF11799">
    <property type="entry name" value="IMS_C"/>
    <property type="match status" value="1"/>
</dbReference>
<evidence type="ECO:0000313" key="7">
    <source>
        <dbReference type="EMBL" id="SEA55783.1"/>
    </source>
</evidence>
<dbReference type="Gene3D" id="3.40.1170.60">
    <property type="match status" value="1"/>
</dbReference>
<evidence type="ECO:0000256" key="3">
    <source>
        <dbReference type="ARBA" id="ARBA00023199"/>
    </source>
</evidence>
<reference evidence="7 8" key="1">
    <citation type="submission" date="2016-10" db="EMBL/GenBank/DDBJ databases">
        <authorList>
            <person name="de Groot N.N."/>
        </authorList>
    </citation>
    <scope>NUCLEOTIDE SEQUENCE [LARGE SCALE GENOMIC DNA]</scope>
    <source>
        <strain evidence="7 8">DSM 7343</strain>
    </source>
</reference>
<dbReference type="InterPro" id="IPR036775">
    <property type="entry name" value="DNA_pol_Y-fam_lit_finger_sf"/>
</dbReference>
<dbReference type="OrthoDB" id="9808813at2"/>
<dbReference type="STRING" id="37625.SAMN05660420_02449"/>
<evidence type="ECO:0000256" key="5">
    <source>
        <dbReference type="ARBA" id="ARBA00023236"/>
    </source>
</evidence>
<dbReference type="Gene3D" id="1.10.150.20">
    <property type="entry name" value="5' to 3' exonuclease, C-terminal subdomain"/>
    <property type="match status" value="1"/>
</dbReference>
<dbReference type="InterPro" id="IPR043502">
    <property type="entry name" value="DNA/RNA_pol_sf"/>
</dbReference>
<dbReference type="Pfam" id="PF00817">
    <property type="entry name" value="IMS"/>
    <property type="match status" value="1"/>
</dbReference>
<dbReference type="Pfam" id="PF13438">
    <property type="entry name" value="DUF4113"/>
    <property type="match status" value="1"/>
</dbReference>
<keyword evidence="8" id="KW-1185">Reference proteome</keyword>
<dbReference type="Gene3D" id="3.30.1490.100">
    <property type="entry name" value="DNA polymerase, Y-family, little finger domain"/>
    <property type="match status" value="1"/>
</dbReference>
<keyword evidence="3" id="KW-0741">SOS mutagenesis</keyword>
<evidence type="ECO:0000259" key="6">
    <source>
        <dbReference type="PROSITE" id="PS50173"/>
    </source>
</evidence>
<evidence type="ECO:0000256" key="1">
    <source>
        <dbReference type="ARBA" id="ARBA00010945"/>
    </source>
</evidence>
<dbReference type="InterPro" id="IPR025188">
    <property type="entry name" value="DUF4113"/>
</dbReference>
<dbReference type="AlphaFoldDB" id="A0A1H4C657"/>
<dbReference type="NCBIfam" id="NF002955">
    <property type="entry name" value="PRK03609.1"/>
    <property type="match status" value="1"/>
</dbReference>
<comment type="similarity">
    <text evidence="1">Belongs to the DNA polymerase type-Y family.</text>
</comment>
<dbReference type="Proteomes" id="UP000199409">
    <property type="component" value="Unassembled WGS sequence"/>
</dbReference>
<proteinExistence type="inferred from homology"/>
<protein>
    <submittedName>
        <fullName evidence="7">DNA polymerase V</fullName>
    </submittedName>
</protein>
<dbReference type="GO" id="GO:0006281">
    <property type="term" value="P:DNA repair"/>
    <property type="evidence" value="ECO:0007669"/>
    <property type="project" value="UniProtKB-KW"/>
</dbReference>
<dbReference type="Gene3D" id="3.30.70.270">
    <property type="match status" value="1"/>
</dbReference>
<dbReference type="SUPFAM" id="SSF56672">
    <property type="entry name" value="DNA/RNA polymerases"/>
    <property type="match status" value="1"/>
</dbReference>
<dbReference type="GO" id="GO:0009432">
    <property type="term" value="P:SOS response"/>
    <property type="evidence" value="ECO:0007669"/>
    <property type="project" value="UniProtKB-KW"/>
</dbReference>
<sequence length="418" mass="47375">MTTFALVDCNNFYCSCERLFRPELKKRPVAVLSNNDGCIVARSQEVKDLGISMATPLFKVADQLKQHQVQIFSSNYTLYADISSRVMQTLEQFSPKLEIYSIDEAFLDLTGFNHLEKYAQQIKTTVYQHVGVPVCVGMAPTKTLAKLANYAAKKFQATGGVVDLSDPVRQKKLLQITPVAEVWGVGRKHTEKLKRIGITTALQLAQMDSRRVRKLYSVVMERTVRELNGEACIELDHSPAAKQQIICSRSFGEKITDYATLRETVCEFAARAAEKLREEKQYTRAVNVFIRTSPFMKTDPLYSNSATGKLAQPSSDTRDILALAVRLFDAIWKEGYRYAKAGVMLGDFCSPRQLQYNLFHLPAENTHRDKLMQTVDDINHSGQGQIWFGGQRPKQDWFMNQSNLSPAYTTRWDCLPLV</sequence>
<dbReference type="InterPro" id="IPR043128">
    <property type="entry name" value="Rev_trsase/Diguanyl_cyclase"/>
</dbReference>
<accession>A0A1H4C657</accession>
<dbReference type="InterPro" id="IPR050116">
    <property type="entry name" value="DNA_polymerase-Y"/>
</dbReference>